<dbReference type="InterPro" id="IPR045851">
    <property type="entry name" value="AMP-bd_C_sf"/>
</dbReference>
<comment type="caution">
    <text evidence="3">The sequence shown here is derived from an EMBL/GenBank/DDBJ whole genome shotgun (WGS) entry which is preliminary data.</text>
</comment>
<dbReference type="InterPro" id="IPR042099">
    <property type="entry name" value="ANL_N_sf"/>
</dbReference>
<sequence>MEVSVEGTPRSVDEPSAASTNSPFEQDTPATDISIVQDELPEEAPKRKLSYSDHTAREHPPLSFVKGPDWPTNVPSIWALFVEAATKFPDALAVASTSQKGELFGLSNLYLDHELYRADPYVRWSYAEFVKGIVRLVRALQKQGVGEGSLVFIFVHNSAQFLVIFWAVVSLGCYIVPIHPRNLLNKEEAAHILTKAISASQVKKPVVFAQTGDVAKQVLGLNVLDDALVVVVDGDGTDTARPLHDFITHAEQWDISSLARYKDSAAKWAFIIFTSGTTSLPKGVVQVAARFDKWIENRRQAVPVVASDSCFLTIPANHAFYPLTLPLFHGCGAAVVIPGPSFTPQTAPEVFSMEKCTHSALAPTMVYALSQIAKERDFKFTSLKSISCGGSRLSRETITGALQDMGSQAVEVIYASTEAGPISSSGTTTTVDELDRNGDITVGKATVGSTIKVCAPGEIVPLPRNTEGELHFSCATICDGYVDDELPSTFYTDEDGQRWMVTGDAAMIDDNGLIFVVGRVKDMIIRGGVNISPAAIEFALASEPATEKFGIQIVGRPDVIAGEVPIAVSAKSVTLADIDLIQDTILRHMGPIFLPEEILTLQQIGLADFPKTMLGKAQKSKLKRVVEDFLEKRDAPVVEVPPVDELTSNVQKIWSRIIGHGVDVDAQVTDYADSISIMRVRDRLAKDMGVSISLAEMLDKKTARDHIELIRQQKDKATGTSTAQVHTPVSAKESGILTHRDIIHLASAPHHFPATKAHISDEIAKAGLAWEDVQEITPASDFTQIMTQGDIINTSWTWKFAVLANSGINKEGVRRGIEVMLANNPMLASFLCWNKRAFGSDIALHVMFEHTQKLFDQVFRDYGVVQTKEDFANLVNKPYEYEMAQLPGLLVQFLLFDVAETGLSGAIMVGHHAPFDASHMQLIFDDLDKALGGATTLDQHTSYKTWADSFYSLRNSLEARIALNWQLNRLSDLSSLRTSVFPALPRPPYTTPPHIQSISDNGHHTTFHARGITALKRAYPSLTNPTIIKSAWSLLNMHHTNTNTALFSNLQADRKRFPFIPAALDSLAPPGTFSATNVAGPTLQDVVNIIPLHPLETPLEFMTRIAADQENLSTYASAPLRTLLSELGPIDSEIMLDILRSQCFNWTPGLGAMAINNPNENYEAVSSFIRPSLRLVINVDVGGVGDETVFAQIKSPLMDGAALEGLARDLEGLVLWLCEGGNWGRRMGEWKGALRGLSGEDEHSSVA</sequence>
<dbReference type="CDD" id="cd04433">
    <property type="entry name" value="AFD_class_I"/>
    <property type="match status" value="1"/>
</dbReference>
<dbReference type="Proteomes" id="UP001334248">
    <property type="component" value="Unassembled WGS sequence"/>
</dbReference>
<accession>A0ABR0RAI5</accession>
<dbReference type="RefSeq" id="XP_064725741.1">
    <property type="nucleotide sequence ID" value="XM_064878662.1"/>
</dbReference>
<dbReference type="Pfam" id="PF00501">
    <property type="entry name" value="AMP-binding"/>
    <property type="match status" value="1"/>
</dbReference>
<evidence type="ECO:0000259" key="2">
    <source>
        <dbReference type="Pfam" id="PF00501"/>
    </source>
</evidence>
<feature type="compositionally biased region" description="Polar residues" evidence="1">
    <location>
        <begin position="17"/>
        <end position="31"/>
    </location>
</feature>
<evidence type="ECO:0000313" key="3">
    <source>
        <dbReference type="EMBL" id="KAK5937651.1"/>
    </source>
</evidence>
<dbReference type="InterPro" id="IPR036736">
    <property type="entry name" value="ACP-like_sf"/>
</dbReference>
<proteinExistence type="predicted"/>
<dbReference type="InterPro" id="IPR000873">
    <property type="entry name" value="AMP-dep_synth/lig_dom"/>
</dbReference>
<dbReference type="Gene3D" id="3.30.300.30">
    <property type="match status" value="1"/>
</dbReference>
<protein>
    <submittedName>
        <fullName evidence="3">NRPS-like protein biosynthetic cluster</fullName>
    </submittedName>
</protein>
<evidence type="ECO:0000256" key="1">
    <source>
        <dbReference type="SAM" id="MobiDB-lite"/>
    </source>
</evidence>
<dbReference type="PROSITE" id="PS00455">
    <property type="entry name" value="AMP_BINDING"/>
    <property type="match status" value="1"/>
</dbReference>
<feature type="region of interest" description="Disordered" evidence="1">
    <location>
        <begin position="1"/>
        <end position="39"/>
    </location>
</feature>
<organism evidence="3 4">
    <name type="scientific">Knufia obscura</name>
    <dbReference type="NCBI Taxonomy" id="1635080"/>
    <lineage>
        <taxon>Eukaryota</taxon>
        <taxon>Fungi</taxon>
        <taxon>Dikarya</taxon>
        <taxon>Ascomycota</taxon>
        <taxon>Pezizomycotina</taxon>
        <taxon>Eurotiomycetes</taxon>
        <taxon>Chaetothyriomycetidae</taxon>
        <taxon>Chaetothyriales</taxon>
        <taxon>Trichomeriaceae</taxon>
        <taxon>Knufia</taxon>
    </lineage>
</organism>
<dbReference type="Gene3D" id="3.40.50.12780">
    <property type="entry name" value="N-terminal domain of ligase-like"/>
    <property type="match status" value="1"/>
</dbReference>
<dbReference type="GeneID" id="90003721"/>
<dbReference type="SUPFAM" id="SSF52777">
    <property type="entry name" value="CoA-dependent acyltransferases"/>
    <property type="match status" value="1"/>
</dbReference>
<dbReference type="Gene3D" id="1.10.1200.10">
    <property type="entry name" value="ACP-like"/>
    <property type="match status" value="1"/>
</dbReference>
<evidence type="ECO:0000313" key="4">
    <source>
        <dbReference type="Proteomes" id="UP001334248"/>
    </source>
</evidence>
<name>A0ABR0RAI5_9EURO</name>
<dbReference type="InterPro" id="IPR020845">
    <property type="entry name" value="AMP-binding_CS"/>
</dbReference>
<dbReference type="SUPFAM" id="SSF47336">
    <property type="entry name" value="ACP-like"/>
    <property type="match status" value="1"/>
</dbReference>
<dbReference type="EMBL" id="JAVHJV010000016">
    <property type="protein sequence ID" value="KAK5937651.1"/>
    <property type="molecule type" value="Genomic_DNA"/>
</dbReference>
<keyword evidence="4" id="KW-1185">Reference proteome</keyword>
<reference evidence="3 4" key="1">
    <citation type="journal article" date="2023" name="Res Sq">
        <title>Genomic and morphological characterization of Knufia obscura isolated from the Mars 2020 spacecraft assembly facility.</title>
        <authorList>
            <person name="Chander A.M."/>
            <person name="Teixeira M.M."/>
            <person name="Singh N.K."/>
            <person name="Williams M.P."/>
            <person name="Parker C.W."/>
            <person name="Leo P."/>
            <person name="Stajich J.E."/>
            <person name="Torok T."/>
            <person name="Tighe S."/>
            <person name="Mason C.E."/>
            <person name="Venkateswaran K."/>
        </authorList>
    </citation>
    <scope>NUCLEOTIDE SEQUENCE [LARGE SCALE GENOMIC DNA]</scope>
    <source>
        <strain evidence="3 4">CCFEE 5817</strain>
    </source>
</reference>
<dbReference type="PANTHER" id="PTHR24096">
    <property type="entry name" value="LONG-CHAIN-FATTY-ACID--COA LIGASE"/>
    <property type="match status" value="1"/>
</dbReference>
<gene>
    <name evidence="3" type="ORF">PMZ80_010272</name>
</gene>
<dbReference type="SUPFAM" id="SSF56801">
    <property type="entry name" value="Acetyl-CoA synthetase-like"/>
    <property type="match status" value="1"/>
</dbReference>
<feature type="domain" description="AMP-dependent synthetase/ligase" evidence="2">
    <location>
        <begin position="112"/>
        <end position="481"/>
    </location>
</feature>